<reference evidence="2" key="1">
    <citation type="submission" date="2014-03" db="EMBL/GenBank/DDBJ databases">
        <authorList>
            <person name="Aksoy S."/>
            <person name="Warren W."/>
            <person name="Wilson R.K."/>
        </authorList>
    </citation>
    <scope>NUCLEOTIDE SEQUENCE [LARGE SCALE GENOMIC DNA]</scope>
    <source>
        <strain evidence="2">IAEA</strain>
    </source>
</reference>
<evidence type="ECO:0000313" key="1">
    <source>
        <dbReference type="EnsemblMetazoa" id="GBRI003887-PA"/>
    </source>
</evidence>
<accession>A0A1A9W2C7</accession>
<dbReference type="Proteomes" id="UP000091820">
    <property type="component" value="Unassembled WGS sequence"/>
</dbReference>
<proteinExistence type="predicted"/>
<dbReference type="AlphaFoldDB" id="A0A1A9W2C7"/>
<reference evidence="1" key="2">
    <citation type="submission" date="2020-05" db="UniProtKB">
        <authorList>
            <consortium name="EnsemblMetazoa"/>
        </authorList>
    </citation>
    <scope>IDENTIFICATION</scope>
    <source>
        <strain evidence="1">IAEA</strain>
    </source>
</reference>
<dbReference type="EnsemblMetazoa" id="GBRI003887-RA">
    <property type="protein sequence ID" value="GBRI003887-PA"/>
    <property type="gene ID" value="GBRI003887"/>
</dbReference>
<keyword evidence="2" id="KW-1185">Reference proteome</keyword>
<evidence type="ECO:0000313" key="2">
    <source>
        <dbReference type="Proteomes" id="UP000091820"/>
    </source>
</evidence>
<protein>
    <submittedName>
        <fullName evidence="1">Uncharacterized protein</fullName>
    </submittedName>
</protein>
<sequence>MLLLLIALLIEENYSPMKQAVLVVIGRLRALCMQIDFRTSSKYYRISTIIQFTVKGTINFIHLRERLISKQCNGIQQLVELVTK</sequence>
<organism evidence="1 2">
    <name type="scientific">Glossina brevipalpis</name>
    <dbReference type="NCBI Taxonomy" id="37001"/>
    <lineage>
        <taxon>Eukaryota</taxon>
        <taxon>Metazoa</taxon>
        <taxon>Ecdysozoa</taxon>
        <taxon>Arthropoda</taxon>
        <taxon>Hexapoda</taxon>
        <taxon>Insecta</taxon>
        <taxon>Pterygota</taxon>
        <taxon>Neoptera</taxon>
        <taxon>Endopterygota</taxon>
        <taxon>Diptera</taxon>
        <taxon>Brachycera</taxon>
        <taxon>Muscomorpha</taxon>
        <taxon>Hippoboscoidea</taxon>
        <taxon>Glossinidae</taxon>
        <taxon>Glossina</taxon>
    </lineage>
</organism>
<name>A0A1A9W2C7_9MUSC</name>
<dbReference type="VEuPathDB" id="VectorBase:GBRI003887"/>